<name>A0ABM7XB45_9BACT</name>
<protein>
    <recommendedName>
        <fullName evidence="4">Prepilin-type N-terminal cleavage/methylation domain-containing protein</fullName>
    </recommendedName>
</protein>
<evidence type="ECO:0008006" key="4">
    <source>
        <dbReference type="Google" id="ProtNLM"/>
    </source>
</evidence>
<proteinExistence type="predicted"/>
<organism evidence="2 3">
    <name type="scientific">Anaeromyxobacter paludicola</name>
    <dbReference type="NCBI Taxonomy" id="2918171"/>
    <lineage>
        <taxon>Bacteria</taxon>
        <taxon>Pseudomonadati</taxon>
        <taxon>Myxococcota</taxon>
        <taxon>Myxococcia</taxon>
        <taxon>Myxococcales</taxon>
        <taxon>Cystobacterineae</taxon>
        <taxon>Anaeromyxobacteraceae</taxon>
        <taxon>Anaeromyxobacter</taxon>
    </lineage>
</organism>
<evidence type="ECO:0000256" key="1">
    <source>
        <dbReference type="SAM" id="Phobius"/>
    </source>
</evidence>
<dbReference type="EMBL" id="AP025592">
    <property type="protein sequence ID" value="BDG09040.1"/>
    <property type="molecule type" value="Genomic_DNA"/>
</dbReference>
<reference evidence="3" key="1">
    <citation type="journal article" date="2022" name="Int. J. Syst. Evol. Microbiol.">
        <title>Anaeromyxobacter oryzae sp. nov., Anaeromyxobacter diazotrophicus sp. nov. and Anaeromyxobacter paludicola sp. nov., isolated from paddy soils.</title>
        <authorList>
            <person name="Itoh H."/>
            <person name="Xu Z."/>
            <person name="Mise K."/>
            <person name="Masuda Y."/>
            <person name="Ushijima N."/>
            <person name="Hayakawa C."/>
            <person name="Shiratori Y."/>
            <person name="Senoo K."/>
        </authorList>
    </citation>
    <scope>NUCLEOTIDE SEQUENCE [LARGE SCALE GENOMIC DNA]</scope>
    <source>
        <strain evidence="3">Red630</strain>
    </source>
</reference>
<keyword evidence="1" id="KW-0812">Transmembrane</keyword>
<evidence type="ECO:0000313" key="2">
    <source>
        <dbReference type="EMBL" id="BDG09040.1"/>
    </source>
</evidence>
<dbReference type="RefSeq" id="WP_248340641.1">
    <property type="nucleotide sequence ID" value="NZ_AP025592.1"/>
</dbReference>
<keyword evidence="1" id="KW-0472">Membrane</keyword>
<keyword evidence="3" id="KW-1185">Reference proteome</keyword>
<sequence>MNRPAARSARGFTVTEVLVAGAIAAIIVALSTRAIVKTDHDQFLRKTVTDVQGSTRVALEVVAQDLRAASLGAGTGVVWTASGSNPAGRPAVQIFTAVPGGGKLDVKPGTDALLVVAAQPGPTAARTATVNTLTDSTQAITVTDSSAFSAGTPVLLGDYGDASWGVVATASPGGSTLQQLTLANSSVNVFPSQQMRQMGQGASVRAARAHLYYVDANDELVQLTLSVPRAPADYSEATARVVLARGVENMQLDCQLDNGMGAFQGCPAPLTADPSPFDPLLTESTAAFGSFGSGQGPRITTAVTSTSRVGLLRNVIVNVAARSTHPVDPGQGDPKIALGSGQVVLPVGGASDSAAYVRRAYQLVASPRNTALGAF</sequence>
<evidence type="ECO:0000313" key="3">
    <source>
        <dbReference type="Proteomes" id="UP001162734"/>
    </source>
</evidence>
<accession>A0ABM7XB45</accession>
<dbReference type="Proteomes" id="UP001162734">
    <property type="component" value="Chromosome"/>
</dbReference>
<gene>
    <name evidence="2" type="ORF">AMPC_21530</name>
</gene>
<keyword evidence="1" id="KW-1133">Transmembrane helix</keyword>
<feature type="transmembrane region" description="Helical" evidence="1">
    <location>
        <begin position="12"/>
        <end position="36"/>
    </location>
</feature>